<reference evidence="1 2" key="1">
    <citation type="submission" date="2019-07" db="EMBL/GenBank/DDBJ databases">
        <title>Rufibacter sp. nov., isolated from lake sediment.</title>
        <authorList>
            <person name="Qu J.-H."/>
        </authorList>
    </citation>
    <scope>NUCLEOTIDE SEQUENCE [LARGE SCALE GENOMIC DNA]</scope>
    <source>
        <strain evidence="1 2">NBS58-1</strain>
    </source>
</reference>
<evidence type="ECO:0000313" key="2">
    <source>
        <dbReference type="Proteomes" id="UP000324133"/>
    </source>
</evidence>
<keyword evidence="2" id="KW-1185">Reference proteome</keyword>
<dbReference type="AlphaFoldDB" id="A0A5B6TFR8"/>
<evidence type="ECO:0000313" key="1">
    <source>
        <dbReference type="EMBL" id="KAA3438120.1"/>
    </source>
</evidence>
<dbReference type="Proteomes" id="UP000324133">
    <property type="component" value="Unassembled WGS sequence"/>
</dbReference>
<accession>A0A5B6TFR8</accession>
<gene>
    <name evidence="1" type="ORF">FOA19_12690</name>
</gene>
<sequence length="72" mass="7938">MEGEIKDSKTLEALSKASVQIRFVDQAQSLMINADSLGKVQIQRSSSISHIEVNYIGYRTLSVDLKGKKGLL</sequence>
<protein>
    <submittedName>
        <fullName evidence="1">Uncharacterized protein</fullName>
    </submittedName>
</protein>
<proteinExistence type="predicted"/>
<comment type="caution">
    <text evidence="1">The sequence shown here is derived from an EMBL/GenBank/DDBJ whole genome shotgun (WGS) entry which is preliminary data.</text>
</comment>
<organism evidence="1 2">
    <name type="scientific">Rufibacter hautae</name>
    <dbReference type="NCBI Taxonomy" id="2595005"/>
    <lineage>
        <taxon>Bacteria</taxon>
        <taxon>Pseudomonadati</taxon>
        <taxon>Bacteroidota</taxon>
        <taxon>Cytophagia</taxon>
        <taxon>Cytophagales</taxon>
        <taxon>Hymenobacteraceae</taxon>
        <taxon>Rufibacter</taxon>
    </lineage>
</organism>
<dbReference type="EMBL" id="VKKY01000002">
    <property type="protein sequence ID" value="KAA3438120.1"/>
    <property type="molecule type" value="Genomic_DNA"/>
</dbReference>
<dbReference type="OrthoDB" id="1164924at2"/>
<name>A0A5B6TFR8_9BACT</name>